<dbReference type="FunFam" id="3.30.420.10:FF:000089">
    <property type="entry name" value="Ribonuclease H"/>
    <property type="match status" value="1"/>
</dbReference>
<evidence type="ECO:0000256" key="5">
    <source>
        <dbReference type="ARBA" id="ARBA00011245"/>
    </source>
</evidence>
<dbReference type="NCBIfam" id="NF001236">
    <property type="entry name" value="PRK00203.1"/>
    <property type="match status" value="1"/>
</dbReference>
<evidence type="ECO:0000256" key="8">
    <source>
        <dbReference type="ARBA" id="ARBA00022723"/>
    </source>
</evidence>
<keyword evidence="9" id="KW-0255">Endonuclease</keyword>
<sequence length="146" mass="16595">MSNPHNIVYIYTDGACKGNPGPGGWGAVLKYGENIKEIKGYSPDTTNNIMELTAVIEALKSLTRSCDIIITTDSNYVKEGITEWIHQWKKKGWKTAAKKSVKNKNLWQELETETHRHEIKWEWVKGHSGHPENERADELANIAAYQ</sequence>
<evidence type="ECO:0000256" key="9">
    <source>
        <dbReference type="ARBA" id="ARBA00022759"/>
    </source>
</evidence>
<dbReference type="CDD" id="cd09278">
    <property type="entry name" value="RNase_HI_prokaryote_like"/>
    <property type="match status" value="1"/>
</dbReference>
<comment type="catalytic activity">
    <reaction evidence="1">
        <text>Endonucleolytic cleavage to 5'-phosphomonoester.</text>
        <dbReference type="EC" id="3.1.26.4"/>
    </reaction>
</comment>
<dbReference type="GO" id="GO:0043137">
    <property type="term" value="P:DNA replication, removal of RNA primer"/>
    <property type="evidence" value="ECO:0007669"/>
    <property type="project" value="TreeGrafter"/>
</dbReference>
<evidence type="ECO:0000313" key="13">
    <source>
        <dbReference type="EMBL" id="SVE57186.1"/>
    </source>
</evidence>
<keyword evidence="8" id="KW-0479">Metal-binding</keyword>
<dbReference type="Gene3D" id="3.30.420.10">
    <property type="entry name" value="Ribonuclease H-like superfamily/Ribonuclease H"/>
    <property type="match status" value="1"/>
</dbReference>
<keyword evidence="7" id="KW-0540">Nuclease</keyword>
<dbReference type="SUPFAM" id="SSF53098">
    <property type="entry name" value="Ribonuclease H-like"/>
    <property type="match status" value="1"/>
</dbReference>
<dbReference type="EMBL" id="UINC01226622">
    <property type="protein sequence ID" value="SVE57186.1"/>
    <property type="molecule type" value="Genomic_DNA"/>
</dbReference>
<dbReference type="GO" id="GO:0003676">
    <property type="term" value="F:nucleic acid binding"/>
    <property type="evidence" value="ECO:0007669"/>
    <property type="project" value="InterPro"/>
</dbReference>
<organism evidence="13">
    <name type="scientific">marine metagenome</name>
    <dbReference type="NCBI Taxonomy" id="408172"/>
    <lineage>
        <taxon>unclassified sequences</taxon>
        <taxon>metagenomes</taxon>
        <taxon>ecological metagenomes</taxon>
    </lineage>
</organism>
<dbReference type="InterPro" id="IPR036397">
    <property type="entry name" value="RNaseH_sf"/>
</dbReference>
<dbReference type="InterPro" id="IPR012337">
    <property type="entry name" value="RNaseH-like_sf"/>
</dbReference>
<feature type="domain" description="RNase H type-1" evidence="12">
    <location>
        <begin position="4"/>
        <end position="145"/>
    </location>
</feature>
<dbReference type="GO" id="GO:0046872">
    <property type="term" value="F:metal ion binding"/>
    <property type="evidence" value="ECO:0007669"/>
    <property type="project" value="UniProtKB-KW"/>
</dbReference>
<dbReference type="InterPro" id="IPR022892">
    <property type="entry name" value="RNaseHI"/>
</dbReference>
<keyword evidence="11" id="KW-0460">Magnesium</keyword>
<dbReference type="PANTHER" id="PTHR10642">
    <property type="entry name" value="RIBONUCLEASE H1"/>
    <property type="match status" value="1"/>
</dbReference>
<reference evidence="13" key="1">
    <citation type="submission" date="2018-05" db="EMBL/GenBank/DDBJ databases">
        <authorList>
            <person name="Lanie J.A."/>
            <person name="Ng W.-L."/>
            <person name="Kazmierczak K.M."/>
            <person name="Andrzejewski T.M."/>
            <person name="Davidsen T.M."/>
            <person name="Wayne K.J."/>
            <person name="Tettelin H."/>
            <person name="Glass J.I."/>
            <person name="Rusch D."/>
            <person name="Podicherti R."/>
            <person name="Tsui H.-C.T."/>
            <person name="Winkler M.E."/>
        </authorList>
    </citation>
    <scope>NUCLEOTIDE SEQUENCE</scope>
</reference>
<comment type="cofactor">
    <cofactor evidence="2">
        <name>Mg(2+)</name>
        <dbReference type="ChEBI" id="CHEBI:18420"/>
    </cofactor>
</comment>
<dbReference type="Pfam" id="PF00075">
    <property type="entry name" value="RNase_H"/>
    <property type="match status" value="1"/>
</dbReference>
<dbReference type="InterPro" id="IPR002156">
    <property type="entry name" value="RNaseH_domain"/>
</dbReference>
<gene>
    <name evidence="13" type="ORF">METZ01_LOCUS510040</name>
</gene>
<evidence type="ECO:0000256" key="11">
    <source>
        <dbReference type="ARBA" id="ARBA00022842"/>
    </source>
</evidence>
<evidence type="ECO:0000256" key="4">
    <source>
        <dbReference type="ARBA" id="ARBA00005300"/>
    </source>
</evidence>
<evidence type="ECO:0000256" key="3">
    <source>
        <dbReference type="ARBA" id="ARBA00004065"/>
    </source>
</evidence>
<evidence type="ECO:0000256" key="1">
    <source>
        <dbReference type="ARBA" id="ARBA00000077"/>
    </source>
</evidence>
<comment type="subunit">
    <text evidence="5">Monomer.</text>
</comment>
<protein>
    <recommendedName>
        <fullName evidence="6">ribonuclease H</fullName>
        <ecNumber evidence="6">3.1.26.4</ecNumber>
    </recommendedName>
</protein>
<evidence type="ECO:0000259" key="12">
    <source>
        <dbReference type="PROSITE" id="PS50879"/>
    </source>
</evidence>
<dbReference type="PROSITE" id="PS50879">
    <property type="entry name" value="RNASE_H_1"/>
    <property type="match status" value="1"/>
</dbReference>
<dbReference type="HAMAP" id="MF_00042">
    <property type="entry name" value="RNase_H"/>
    <property type="match status" value="1"/>
</dbReference>
<keyword evidence="10" id="KW-0378">Hydrolase</keyword>
<accession>A0A383EJZ4</accession>
<dbReference type="EC" id="3.1.26.4" evidence="6"/>
<evidence type="ECO:0000256" key="10">
    <source>
        <dbReference type="ARBA" id="ARBA00022801"/>
    </source>
</evidence>
<evidence type="ECO:0000256" key="2">
    <source>
        <dbReference type="ARBA" id="ARBA00001946"/>
    </source>
</evidence>
<dbReference type="PANTHER" id="PTHR10642:SF26">
    <property type="entry name" value="RIBONUCLEASE H1"/>
    <property type="match status" value="1"/>
</dbReference>
<dbReference type="GO" id="GO:0004523">
    <property type="term" value="F:RNA-DNA hybrid ribonuclease activity"/>
    <property type="evidence" value="ECO:0007669"/>
    <property type="project" value="UniProtKB-EC"/>
</dbReference>
<dbReference type="InterPro" id="IPR050092">
    <property type="entry name" value="RNase_H"/>
</dbReference>
<name>A0A383EJZ4_9ZZZZ</name>
<comment type="similarity">
    <text evidence="4">Belongs to the RNase H family.</text>
</comment>
<comment type="function">
    <text evidence="3">Endonuclease that specifically degrades the RNA of RNA-DNA hybrids.</text>
</comment>
<evidence type="ECO:0000256" key="6">
    <source>
        <dbReference type="ARBA" id="ARBA00012180"/>
    </source>
</evidence>
<evidence type="ECO:0000256" key="7">
    <source>
        <dbReference type="ARBA" id="ARBA00022722"/>
    </source>
</evidence>
<proteinExistence type="inferred from homology"/>
<dbReference type="AlphaFoldDB" id="A0A383EJZ4"/>